<dbReference type="AlphaFoldDB" id="W5TQ21"/>
<dbReference type="PATRIC" id="fig|1415166.3.peg.4684"/>
<dbReference type="RefSeq" id="WP_148306928.1">
    <property type="nucleotide sequence ID" value="NZ_CP006850.1"/>
</dbReference>
<evidence type="ECO:0000256" key="1">
    <source>
        <dbReference type="SAM" id="MobiDB-lite"/>
    </source>
</evidence>
<organism evidence="2 3">
    <name type="scientific">Nocardia nova SH22a</name>
    <dbReference type="NCBI Taxonomy" id="1415166"/>
    <lineage>
        <taxon>Bacteria</taxon>
        <taxon>Bacillati</taxon>
        <taxon>Actinomycetota</taxon>
        <taxon>Actinomycetes</taxon>
        <taxon>Mycobacteriales</taxon>
        <taxon>Nocardiaceae</taxon>
        <taxon>Nocardia</taxon>
    </lineage>
</organism>
<proteinExistence type="predicted"/>
<dbReference type="eggNOG" id="ENOG5031EE9">
    <property type="taxonomic scope" value="Bacteria"/>
</dbReference>
<dbReference type="OrthoDB" id="4559201at2"/>
<evidence type="ECO:0000313" key="2">
    <source>
        <dbReference type="EMBL" id="AHH19341.1"/>
    </source>
</evidence>
<feature type="compositionally biased region" description="Basic and acidic residues" evidence="1">
    <location>
        <begin position="78"/>
        <end position="95"/>
    </location>
</feature>
<evidence type="ECO:0000313" key="3">
    <source>
        <dbReference type="Proteomes" id="UP000019150"/>
    </source>
</evidence>
<dbReference type="KEGG" id="nno:NONO_c45570"/>
<dbReference type="EMBL" id="CP006850">
    <property type="protein sequence ID" value="AHH19341.1"/>
    <property type="molecule type" value="Genomic_DNA"/>
</dbReference>
<reference evidence="2 3" key="1">
    <citation type="journal article" date="2014" name="Appl. Environ. Microbiol.">
        <title>Insights into the Microbial Degradation of Rubber and Gutta-Percha by Analysis of the Complete Genome of Nocardia nova SH22a.</title>
        <authorList>
            <person name="Luo Q."/>
            <person name="Hiessl S."/>
            <person name="Poehlein A."/>
            <person name="Daniel R."/>
            <person name="Steinbuchel A."/>
        </authorList>
    </citation>
    <scope>NUCLEOTIDE SEQUENCE [LARGE SCALE GENOMIC DNA]</scope>
    <source>
        <strain evidence="2">SH22a</strain>
    </source>
</reference>
<feature type="region of interest" description="Disordered" evidence="1">
    <location>
        <begin position="110"/>
        <end position="131"/>
    </location>
</feature>
<protein>
    <submittedName>
        <fullName evidence="2">Uncharacterized protein</fullName>
    </submittedName>
</protein>
<dbReference type="Proteomes" id="UP000019150">
    <property type="component" value="Chromosome"/>
</dbReference>
<dbReference type="HOGENOM" id="CLU_1569098_0_0_11"/>
<name>W5TQ21_9NOCA</name>
<keyword evidence="3" id="KW-1185">Reference proteome</keyword>
<gene>
    <name evidence="2" type="ORF">NONO_c45570</name>
</gene>
<accession>W5TQ21</accession>
<feature type="region of interest" description="Disordered" evidence="1">
    <location>
        <begin position="75"/>
        <end position="95"/>
    </location>
</feature>
<sequence>MMRSEDRKGRVRGVRSGVVATIAALTVFGGAVTAAADDTPALSVALTTIPGGEQAGATPAPTLLVYSDGHAVYSADAADPKRPKDAEPKQREGKVSLDVVHSVAADAKKLGDADLGMPKDGNGGSTLLDFLGDTPDQDVHLVVYSPGGSDGLTDAQKDGRKRFTDLSKKLTDAFKADK</sequence>